<gene>
    <name evidence="1" type="ORF">XELAEV_18027059mg</name>
</gene>
<evidence type="ECO:0000313" key="2">
    <source>
        <dbReference type="Proteomes" id="UP000694892"/>
    </source>
</evidence>
<organism evidence="1 2">
    <name type="scientific">Xenopus laevis</name>
    <name type="common">African clawed frog</name>
    <dbReference type="NCBI Taxonomy" id="8355"/>
    <lineage>
        <taxon>Eukaryota</taxon>
        <taxon>Metazoa</taxon>
        <taxon>Chordata</taxon>
        <taxon>Craniata</taxon>
        <taxon>Vertebrata</taxon>
        <taxon>Euteleostomi</taxon>
        <taxon>Amphibia</taxon>
        <taxon>Batrachia</taxon>
        <taxon>Anura</taxon>
        <taxon>Pipoidea</taxon>
        <taxon>Pipidae</taxon>
        <taxon>Xenopodinae</taxon>
        <taxon>Xenopus</taxon>
        <taxon>Xenopus</taxon>
    </lineage>
</organism>
<proteinExistence type="predicted"/>
<name>A0A974CX64_XENLA</name>
<protein>
    <submittedName>
        <fullName evidence="1">Uncharacterized protein</fullName>
    </submittedName>
</protein>
<reference evidence="2" key="1">
    <citation type="journal article" date="2016" name="Nature">
        <title>Genome evolution in the allotetraploid frog Xenopus laevis.</title>
        <authorList>
            <person name="Session A.M."/>
            <person name="Uno Y."/>
            <person name="Kwon T."/>
            <person name="Chapman J.A."/>
            <person name="Toyoda A."/>
            <person name="Takahashi S."/>
            <person name="Fukui A."/>
            <person name="Hikosaka A."/>
            <person name="Suzuki A."/>
            <person name="Kondo M."/>
            <person name="van Heeringen S.J."/>
            <person name="Quigley I."/>
            <person name="Heinz S."/>
            <person name="Ogino H."/>
            <person name="Ochi H."/>
            <person name="Hellsten U."/>
            <person name="Lyons J.B."/>
            <person name="Simakov O."/>
            <person name="Putnam N."/>
            <person name="Stites J."/>
            <person name="Kuroki Y."/>
            <person name="Tanaka T."/>
            <person name="Michiue T."/>
            <person name="Watanabe M."/>
            <person name="Bogdanovic O."/>
            <person name="Lister R."/>
            <person name="Georgiou G."/>
            <person name="Paranjpe S.S."/>
            <person name="van Kruijsbergen I."/>
            <person name="Shu S."/>
            <person name="Carlson J."/>
            <person name="Kinoshita T."/>
            <person name="Ohta Y."/>
            <person name="Mawaribuchi S."/>
            <person name="Jenkins J."/>
            <person name="Grimwood J."/>
            <person name="Schmutz J."/>
            <person name="Mitros T."/>
            <person name="Mozaffari S.V."/>
            <person name="Suzuki Y."/>
            <person name="Haramoto Y."/>
            <person name="Yamamoto T.S."/>
            <person name="Takagi C."/>
            <person name="Heald R."/>
            <person name="Miller K."/>
            <person name="Haudenschild C."/>
            <person name="Kitzman J."/>
            <person name="Nakayama T."/>
            <person name="Izutsu Y."/>
            <person name="Robert J."/>
            <person name="Fortriede J."/>
            <person name="Burns K."/>
            <person name="Lotay V."/>
            <person name="Karimi K."/>
            <person name="Yasuoka Y."/>
            <person name="Dichmann D.S."/>
            <person name="Flajnik M.F."/>
            <person name="Houston D.W."/>
            <person name="Shendure J."/>
            <person name="DuPasquier L."/>
            <person name="Vize P.D."/>
            <person name="Zorn A.M."/>
            <person name="Ito M."/>
            <person name="Marcotte E.M."/>
            <person name="Wallingford J.B."/>
            <person name="Ito Y."/>
            <person name="Asashima M."/>
            <person name="Ueno N."/>
            <person name="Matsuda Y."/>
            <person name="Veenstra G.J."/>
            <person name="Fujiyama A."/>
            <person name="Harland R.M."/>
            <person name="Taira M."/>
            <person name="Rokhsar D.S."/>
        </authorList>
    </citation>
    <scope>NUCLEOTIDE SEQUENCE [LARGE SCALE GENOMIC DNA]</scope>
    <source>
        <strain evidence="2">J</strain>
    </source>
</reference>
<evidence type="ECO:0000313" key="1">
    <source>
        <dbReference type="EMBL" id="OCT80245.1"/>
    </source>
</evidence>
<sequence length="78" mass="8706">MPNASELMLAFGASALSEFAPECAEQSSSQEVRSCLSEHHEGTAEGRERDCRDREIKAVKTRGRETSRHTEELGERLL</sequence>
<dbReference type="Proteomes" id="UP000694892">
    <property type="component" value="Chromosome 5L"/>
</dbReference>
<accession>A0A974CX64</accession>
<dbReference type="AlphaFoldDB" id="A0A974CX64"/>
<dbReference type="EMBL" id="CM004474">
    <property type="protein sequence ID" value="OCT80245.1"/>
    <property type="molecule type" value="Genomic_DNA"/>
</dbReference>